<dbReference type="EMBL" id="JBHUFB010000020">
    <property type="protein sequence ID" value="MFD1815248.1"/>
    <property type="molecule type" value="Genomic_DNA"/>
</dbReference>
<evidence type="ECO:0000256" key="2">
    <source>
        <dbReference type="SAM" id="MobiDB-lite"/>
    </source>
</evidence>
<evidence type="ECO:0000313" key="5">
    <source>
        <dbReference type="Proteomes" id="UP001597286"/>
    </source>
</evidence>
<evidence type="ECO:0000256" key="1">
    <source>
        <dbReference type="ARBA" id="ARBA00023450"/>
    </source>
</evidence>
<accession>A0ABW4PAW1</accession>
<dbReference type="Pfam" id="PF01844">
    <property type="entry name" value="HNH"/>
    <property type="match status" value="1"/>
</dbReference>
<dbReference type="InterPro" id="IPR003870">
    <property type="entry name" value="DUF222"/>
</dbReference>
<gene>
    <name evidence="4" type="ORF">ACFSJG_23765</name>
</gene>
<dbReference type="InterPro" id="IPR002711">
    <property type="entry name" value="HNH"/>
</dbReference>
<dbReference type="Gene3D" id="1.10.30.50">
    <property type="match status" value="1"/>
</dbReference>
<name>A0ABW4PAW1_9NOCA</name>
<reference evidence="5" key="1">
    <citation type="journal article" date="2019" name="Int. J. Syst. Evol. Microbiol.">
        <title>The Global Catalogue of Microorganisms (GCM) 10K type strain sequencing project: providing services to taxonomists for standard genome sequencing and annotation.</title>
        <authorList>
            <consortium name="The Broad Institute Genomics Platform"/>
            <consortium name="The Broad Institute Genome Sequencing Center for Infectious Disease"/>
            <person name="Wu L."/>
            <person name="Ma J."/>
        </authorList>
    </citation>
    <scope>NUCLEOTIDE SEQUENCE [LARGE SCALE GENOMIC DNA]</scope>
    <source>
        <strain evidence="5">DT72</strain>
    </source>
</reference>
<dbReference type="Pfam" id="PF02720">
    <property type="entry name" value="DUF222"/>
    <property type="match status" value="1"/>
</dbReference>
<feature type="region of interest" description="Disordered" evidence="2">
    <location>
        <begin position="236"/>
        <end position="257"/>
    </location>
</feature>
<feature type="domain" description="HNH nuclease" evidence="3">
    <location>
        <begin position="367"/>
        <end position="419"/>
    </location>
</feature>
<organism evidence="4 5">
    <name type="scientific">Rhodococcus gannanensis</name>
    <dbReference type="NCBI Taxonomy" id="1960308"/>
    <lineage>
        <taxon>Bacteria</taxon>
        <taxon>Bacillati</taxon>
        <taxon>Actinomycetota</taxon>
        <taxon>Actinomycetes</taxon>
        <taxon>Mycobacteriales</taxon>
        <taxon>Nocardiaceae</taxon>
        <taxon>Rhodococcus</taxon>
    </lineage>
</organism>
<dbReference type="Proteomes" id="UP001597286">
    <property type="component" value="Unassembled WGS sequence"/>
</dbReference>
<feature type="region of interest" description="Disordered" evidence="2">
    <location>
        <begin position="486"/>
        <end position="521"/>
    </location>
</feature>
<keyword evidence="5" id="KW-1185">Reference proteome</keyword>
<evidence type="ECO:0000259" key="3">
    <source>
        <dbReference type="SMART" id="SM00507"/>
    </source>
</evidence>
<dbReference type="SMART" id="SM00507">
    <property type="entry name" value="HNHc"/>
    <property type="match status" value="1"/>
</dbReference>
<proteinExistence type="inferred from homology"/>
<evidence type="ECO:0000313" key="4">
    <source>
        <dbReference type="EMBL" id="MFD1815248.1"/>
    </source>
</evidence>
<protein>
    <submittedName>
        <fullName evidence="4">DUF222 domain-containing protein</fullName>
    </submittedName>
</protein>
<comment type="caution">
    <text evidence="4">The sequence shown here is derived from an EMBL/GenBank/DDBJ whole genome shotgun (WGS) entry which is preliminary data.</text>
</comment>
<dbReference type="RefSeq" id="WP_378487683.1">
    <property type="nucleotide sequence ID" value="NZ_JBHUFB010000020.1"/>
</dbReference>
<comment type="similarity">
    <text evidence="1">Belongs to the Rv1128c/1148c/1588c/1702c/1945/3466 family.</text>
</comment>
<dbReference type="CDD" id="cd00085">
    <property type="entry name" value="HNHc"/>
    <property type="match status" value="1"/>
</dbReference>
<sequence length="521" mass="55388">MSSIDEILGVDQVEHHLAALDVAVEGLLGKPLTGLSDDQVVEVIQRLETSLRKAAAVGNRLVVEAVERSIPGNLACRSVNEFLIQTLRISGADAAARVKRARKTGVWHNISGENLEPTLPDTAAALATGAIGTDHVRAIAQIMRKIPHGTDTDHIEVAETILSDAARSTTPEDVTTIGLHLLAHLAADGNAPDERDRKRMRGLRIGKQGADLMTPISGLLDPETRALLEPVLAKLARPGMNNPDDPESPSGDVESPDLDRNALAKAAARDTRTAVQRNHDALTAGLRHLLSSGVLGSHRGLPVTAIITMSVQQIEEENGIVTTASGGILPISDALRMAEKAHPVLALFDHRGRPLHLGRARRLASAEQRLALIASSGGCTRPGCDAPASMTAVHHIREWRDGGPTDIGNLDLACDHCHALVTDSPGGWKTHTSPDDLVHAGRTAWTAPKHIDPGQKPRINHRHHLDELIAGALEHARARREAEVREQRGGACGATGGWHRQARVSGGGDNDSGGDRDGDVP</sequence>
<dbReference type="InterPro" id="IPR003615">
    <property type="entry name" value="HNH_nuc"/>
</dbReference>